<protein>
    <submittedName>
        <fullName evidence="3">DUF3823 domain-containing protein</fullName>
    </submittedName>
</protein>
<geneLocation type="plasmid" evidence="3 4">
    <name>unnamed7</name>
</geneLocation>
<evidence type="ECO:0000259" key="1">
    <source>
        <dbReference type="Pfam" id="PF12866"/>
    </source>
</evidence>
<dbReference type="Gene3D" id="2.60.40.1120">
    <property type="entry name" value="Carboxypeptidase-like, regulatory domain"/>
    <property type="match status" value="1"/>
</dbReference>
<name>A0ABY4GG60_9BACT</name>
<evidence type="ECO:0000313" key="4">
    <source>
        <dbReference type="Proteomes" id="UP000830401"/>
    </source>
</evidence>
<keyword evidence="3" id="KW-0614">Plasmid</keyword>
<dbReference type="Gene3D" id="2.60.40.2060">
    <property type="match status" value="1"/>
</dbReference>
<reference evidence="3" key="1">
    <citation type="submission" date="2022-04" db="EMBL/GenBank/DDBJ databases">
        <title>Hymenobacter sp. isolated from the air.</title>
        <authorList>
            <person name="Won M."/>
            <person name="Lee C.-M."/>
            <person name="Woen H.-Y."/>
            <person name="Kwon S.-W."/>
        </authorList>
    </citation>
    <scope>NUCLEOTIDE SEQUENCE</scope>
    <source>
        <strain evidence="3">5420S-77</strain>
        <plasmid evidence="3">unnamed7</plasmid>
    </source>
</reference>
<dbReference type="PROSITE" id="PS51257">
    <property type="entry name" value="PROKAR_LIPOPROTEIN"/>
    <property type="match status" value="1"/>
</dbReference>
<dbReference type="EMBL" id="CP095068">
    <property type="protein sequence ID" value="UOQ69800.1"/>
    <property type="molecule type" value="Genomic_DNA"/>
</dbReference>
<dbReference type="Proteomes" id="UP000830401">
    <property type="component" value="Plasmid unnamed7"/>
</dbReference>
<sequence length="226" mass="24670">MKAFLYSLLAGTALFMGCAKDNVEPPSSTLTGRIVYQDQVLGLRSNGSTDLGNQTTMLELWQRGYQLFTKIPVFVNQDGTFQAKLFDGNYKLVRSRGNGPWVDNTDSIDVQVRGNTVIDVPVTPYFTVTDAAFQRSGNTLTATCRVNRIVAGKDIDRVVLLISRTQFVDDSNALERTEKNAAAVNLSQVQNLSVTIPSSITGSVFARIGVKAAGVGQYVYSPVQKF</sequence>
<dbReference type="Pfam" id="PF12866">
    <property type="entry name" value="DUF3823"/>
    <property type="match status" value="1"/>
</dbReference>
<proteinExistence type="predicted"/>
<dbReference type="Pfam" id="PF18003">
    <property type="entry name" value="DUF3823_C"/>
    <property type="match status" value="1"/>
</dbReference>
<gene>
    <name evidence="3" type="ORF">MUN86_29760</name>
</gene>
<feature type="domain" description="DUF3823" evidence="2">
    <location>
        <begin position="126"/>
        <end position="225"/>
    </location>
</feature>
<keyword evidence="4" id="KW-1185">Reference proteome</keyword>
<feature type="domain" description="DUF3823" evidence="1">
    <location>
        <begin position="28"/>
        <end position="123"/>
    </location>
</feature>
<dbReference type="RefSeq" id="WP_245127648.1">
    <property type="nucleotide sequence ID" value="NZ_CP095068.1"/>
</dbReference>
<evidence type="ECO:0000313" key="3">
    <source>
        <dbReference type="EMBL" id="UOQ69800.1"/>
    </source>
</evidence>
<accession>A0ABY4GG60</accession>
<evidence type="ECO:0000259" key="2">
    <source>
        <dbReference type="Pfam" id="PF18003"/>
    </source>
</evidence>
<organism evidence="3 4">
    <name type="scientific">Hymenobacter volaticus</name>
    <dbReference type="NCBI Taxonomy" id="2932254"/>
    <lineage>
        <taxon>Bacteria</taxon>
        <taxon>Pseudomonadati</taxon>
        <taxon>Bacteroidota</taxon>
        <taxon>Cytophagia</taxon>
        <taxon>Cytophagales</taxon>
        <taxon>Hymenobacteraceae</taxon>
        <taxon>Hymenobacter</taxon>
    </lineage>
</organism>
<dbReference type="InterPro" id="IPR041186">
    <property type="entry name" value="DUF3823_C"/>
</dbReference>
<dbReference type="InterPro" id="IPR024278">
    <property type="entry name" value="DUF3823_N"/>
</dbReference>